<evidence type="ECO:0000256" key="2">
    <source>
        <dbReference type="PROSITE-ProRule" id="PRU00103"/>
    </source>
</evidence>
<feature type="region of interest" description="Disordered" evidence="3">
    <location>
        <begin position="1"/>
        <end position="49"/>
    </location>
</feature>
<protein>
    <submittedName>
        <fullName evidence="4">Uncharacterized protein</fullName>
    </submittedName>
</protein>
<dbReference type="GO" id="GO:0019888">
    <property type="term" value="F:protein phosphatase regulator activity"/>
    <property type="evidence" value="ECO:0007669"/>
    <property type="project" value="TreeGrafter"/>
</dbReference>
<dbReference type="Gene3D" id="1.25.10.10">
    <property type="entry name" value="Leucine-rich Repeat Variant"/>
    <property type="match status" value="1"/>
</dbReference>
<proteinExistence type="predicted"/>
<feature type="compositionally biased region" description="Low complexity" evidence="3">
    <location>
        <begin position="811"/>
        <end position="849"/>
    </location>
</feature>
<dbReference type="GO" id="GO:0005829">
    <property type="term" value="C:cytosol"/>
    <property type="evidence" value="ECO:0007669"/>
    <property type="project" value="TreeGrafter"/>
</dbReference>
<dbReference type="InterPro" id="IPR000357">
    <property type="entry name" value="HEAT"/>
</dbReference>
<dbReference type="Pfam" id="PF02985">
    <property type="entry name" value="HEAT"/>
    <property type="match status" value="1"/>
</dbReference>
<name>A0AA36G1W3_9BILA</name>
<reference evidence="4" key="1">
    <citation type="submission" date="2023-06" db="EMBL/GenBank/DDBJ databases">
        <authorList>
            <person name="Delattre M."/>
        </authorList>
    </citation>
    <scope>NUCLEOTIDE SEQUENCE</scope>
    <source>
        <strain evidence="4">AF72</strain>
    </source>
</reference>
<feature type="repeat" description="HEAT" evidence="2">
    <location>
        <begin position="280"/>
        <end position="318"/>
    </location>
</feature>
<feature type="region of interest" description="Disordered" evidence="3">
    <location>
        <begin position="793"/>
        <end position="899"/>
    </location>
</feature>
<dbReference type="AlphaFoldDB" id="A0AA36G1W3"/>
<evidence type="ECO:0000313" key="5">
    <source>
        <dbReference type="Proteomes" id="UP001177023"/>
    </source>
</evidence>
<evidence type="ECO:0000313" key="4">
    <source>
        <dbReference type="EMBL" id="CAJ0576437.1"/>
    </source>
</evidence>
<feature type="non-terminal residue" evidence="4">
    <location>
        <position position="947"/>
    </location>
</feature>
<feature type="repeat" description="HEAT" evidence="2">
    <location>
        <begin position="414"/>
        <end position="448"/>
    </location>
</feature>
<feature type="compositionally biased region" description="Acidic residues" evidence="3">
    <location>
        <begin position="1"/>
        <end position="10"/>
    </location>
</feature>
<dbReference type="InterPro" id="IPR016024">
    <property type="entry name" value="ARM-type_fold"/>
</dbReference>
<dbReference type="EMBL" id="CATQJA010002644">
    <property type="protein sequence ID" value="CAJ0576437.1"/>
    <property type="molecule type" value="Genomic_DNA"/>
</dbReference>
<feature type="compositionally biased region" description="Acidic residues" evidence="3">
    <location>
        <begin position="28"/>
        <end position="38"/>
    </location>
</feature>
<feature type="compositionally biased region" description="Low complexity" evidence="3">
    <location>
        <begin position="856"/>
        <end position="889"/>
    </location>
</feature>
<keyword evidence="5" id="KW-1185">Reference proteome</keyword>
<dbReference type="PANTHER" id="PTHR21467:SF0">
    <property type="entry name" value="SERINE_THREONINE-PROTEIN PHOSPHATASE 4 REGULATORY SUBUNIT 4"/>
    <property type="match status" value="1"/>
</dbReference>
<comment type="caution">
    <text evidence="4">The sequence shown here is derived from an EMBL/GenBank/DDBJ whole genome shotgun (WGS) entry which is preliminary data.</text>
</comment>
<accession>A0AA36G1W3</accession>
<dbReference type="PANTHER" id="PTHR21467">
    <property type="entry name" value="PROTEIN PHOSPHATASE 4 REGULATORY SUBUNIT 4 PPP4R4"/>
    <property type="match status" value="1"/>
</dbReference>
<gene>
    <name evidence="4" type="ORF">MSPICULIGERA_LOCUS14730</name>
</gene>
<dbReference type="GO" id="GO:0008287">
    <property type="term" value="C:protein serine/threonine phosphatase complex"/>
    <property type="evidence" value="ECO:0007669"/>
    <property type="project" value="TreeGrafter"/>
</dbReference>
<dbReference type="InterPro" id="IPR011989">
    <property type="entry name" value="ARM-like"/>
</dbReference>
<organism evidence="4 5">
    <name type="scientific">Mesorhabditis spiculigera</name>
    <dbReference type="NCBI Taxonomy" id="96644"/>
    <lineage>
        <taxon>Eukaryota</taxon>
        <taxon>Metazoa</taxon>
        <taxon>Ecdysozoa</taxon>
        <taxon>Nematoda</taxon>
        <taxon>Chromadorea</taxon>
        <taxon>Rhabditida</taxon>
        <taxon>Rhabditina</taxon>
        <taxon>Rhabditomorpha</taxon>
        <taxon>Rhabditoidea</taxon>
        <taxon>Rhabditidae</taxon>
        <taxon>Mesorhabditinae</taxon>
        <taxon>Mesorhabditis</taxon>
    </lineage>
</organism>
<dbReference type="SUPFAM" id="SSF48371">
    <property type="entry name" value="ARM repeat"/>
    <property type="match status" value="1"/>
</dbReference>
<feature type="compositionally biased region" description="Low complexity" evidence="3">
    <location>
        <begin position="751"/>
        <end position="767"/>
    </location>
</feature>
<dbReference type="Proteomes" id="UP001177023">
    <property type="component" value="Unassembled WGS sequence"/>
</dbReference>
<dbReference type="InterPro" id="IPR021133">
    <property type="entry name" value="HEAT_type_2"/>
</dbReference>
<feature type="region of interest" description="Disordered" evidence="3">
    <location>
        <begin position="920"/>
        <end position="947"/>
    </location>
</feature>
<evidence type="ECO:0000256" key="3">
    <source>
        <dbReference type="SAM" id="MobiDB-lite"/>
    </source>
</evidence>
<feature type="region of interest" description="Disordered" evidence="3">
    <location>
        <begin position="694"/>
        <end position="778"/>
    </location>
</feature>
<dbReference type="PROSITE" id="PS50077">
    <property type="entry name" value="HEAT_REPEAT"/>
    <property type="match status" value="2"/>
</dbReference>
<sequence length="947" mass="104607">MGMTEEEDDSGLSSSGEDDATRSNTNDDSPDSDEDDEKDQQPVTRSGSGMDWAALLKLAEEAEAELEETYLSPLQHHINQLERGKEVQKLGSLRALPEMIEEEGEAAIEALLPAVQKCLRDEAANLDVHCEAAVVFKSILQNLRLVQKHPGLSEKLLKNILENVQQQKDNMSAAAWLETLVDISDRLDLQAVKTYIVPVVQQQSEPTQRIQRRIIATKLLHKLATILPQTEIRKELGTAVQTLCEDGNANVRSGMAQRITQIAKSLKCVEFTASESVSLVLPCLVSLVGDEEAPVREAALNAIASCIPTFTKEAKKSTVLPLVRKCTDQAVTKADEQLAIVAKNFGEWAYELREVMDALDQSWVLNTYLRMVSWAQPKDGKTARESLLGTLVRRACAYNFPCLLVMFPKAFERLLPLLEAFCGDSDDEVRVSIAASYHEIVALYPTKQQLIPPFVELVRSGATEVVSKVTFNLGKMLPLLYKCARQKEEDGPKVSTQQLDRILIGCNVLLRNSGAWRSHEAYLQGLSVLPDVLTYHQLYDTFVPILQKEVLTVRANPCRIAAVSTLLTFMREHPEREKRENVIDFLKTEILTHASCYRRAVFVDVAECVLGMFSRRFFKQHFLTETLSLARDEVANIRLRVAGLLPRIKATIVLPDDDELLRQMEKTVRDMLTTDGSTQTRSFIQGAACSLSRAESGAKTDKEDEKRMAEEDRLWNDESRIVEKNPLGNKPPSGIRPPTTIKPRDRDDETPSTASATSPTPLQTSPSGSRLPSSWRTQRRAVAVVRPQPIVVMRSPSPVPSAADMARKSRLPLSTAYSSSSSLDRASRSSLSKLPTCGSSSSLSSSRSSSVDRRGSISSTSSSASSSPSLSSLPSSSYRSGLQRSSTSSALGPGSYASMSSVQHYPLMSSRSMSQIRRPLYGLTKVSSSSSIERKPPQMRMSIRTSS</sequence>
<feature type="compositionally biased region" description="Basic and acidic residues" evidence="3">
    <location>
        <begin position="696"/>
        <end position="723"/>
    </location>
</feature>
<evidence type="ECO:0000256" key="1">
    <source>
        <dbReference type="ARBA" id="ARBA00022737"/>
    </source>
</evidence>
<dbReference type="InterPro" id="IPR039918">
    <property type="entry name" value="PPP4R4"/>
</dbReference>
<keyword evidence="1" id="KW-0677">Repeat</keyword>